<dbReference type="GO" id="GO:0052621">
    <property type="term" value="F:diguanylate cyclase activity"/>
    <property type="evidence" value="ECO:0007669"/>
    <property type="project" value="TreeGrafter"/>
</dbReference>
<feature type="transmembrane region" description="Helical" evidence="1">
    <location>
        <begin position="104"/>
        <end position="126"/>
    </location>
</feature>
<dbReference type="NCBIfam" id="TIGR00254">
    <property type="entry name" value="GGDEF"/>
    <property type="match status" value="1"/>
</dbReference>
<keyword evidence="1" id="KW-0812">Transmembrane</keyword>
<dbReference type="Pfam" id="PF00990">
    <property type="entry name" value="GGDEF"/>
    <property type="match status" value="1"/>
</dbReference>
<dbReference type="eggNOG" id="COG3706">
    <property type="taxonomic scope" value="Bacteria"/>
</dbReference>
<dbReference type="GO" id="GO:0005886">
    <property type="term" value="C:plasma membrane"/>
    <property type="evidence" value="ECO:0007669"/>
    <property type="project" value="TreeGrafter"/>
</dbReference>
<dbReference type="SMART" id="SM00267">
    <property type="entry name" value="GGDEF"/>
    <property type="match status" value="1"/>
</dbReference>
<dbReference type="InterPro" id="IPR043128">
    <property type="entry name" value="Rev_trsase/Diguanyl_cyclase"/>
</dbReference>
<evidence type="ECO:0000259" key="2">
    <source>
        <dbReference type="PROSITE" id="PS50887"/>
    </source>
</evidence>
<gene>
    <name evidence="3" type="ORF">FD16_GL002476</name>
</gene>
<protein>
    <submittedName>
        <fullName evidence="3">Signal transduction diguanylate cyclase</fullName>
    </submittedName>
</protein>
<evidence type="ECO:0000313" key="3">
    <source>
        <dbReference type="EMBL" id="KRM12291.1"/>
    </source>
</evidence>
<keyword evidence="4" id="KW-1185">Reference proteome</keyword>
<reference evidence="3 4" key="1">
    <citation type="journal article" date="2015" name="Genome Announc.">
        <title>Expanding the biotechnology potential of lactobacilli through comparative genomics of 213 strains and associated genera.</title>
        <authorList>
            <person name="Sun Z."/>
            <person name="Harris H.M."/>
            <person name="McCann A."/>
            <person name="Guo C."/>
            <person name="Argimon S."/>
            <person name="Zhang W."/>
            <person name="Yang X."/>
            <person name="Jeffery I.B."/>
            <person name="Cooney J.C."/>
            <person name="Kagawa T.F."/>
            <person name="Liu W."/>
            <person name="Song Y."/>
            <person name="Salvetti E."/>
            <person name="Wrobel A."/>
            <person name="Rasinkangas P."/>
            <person name="Parkhill J."/>
            <person name="Rea M.C."/>
            <person name="O'Sullivan O."/>
            <person name="Ritari J."/>
            <person name="Douillard F.P."/>
            <person name="Paul Ross R."/>
            <person name="Yang R."/>
            <person name="Briner A.E."/>
            <person name="Felis G.E."/>
            <person name="de Vos W.M."/>
            <person name="Barrangou R."/>
            <person name="Klaenhammer T.R."/>
            <person name="Caufield P.W."/>
            <person name="Cui Y."/>
            <person name="Zhang H."/>
            <person name="O'Toole P.W."/>
        </authorList>
    </citation>
    <scope>NUCLEOTIDE SEQUENCE [LARGE SCALE GENOMIC DNA]</scope>
    <source>
        <strain evidence="3 4">DSM 5007</strain>
    </source>
</reference>
<dbReference type="STRING" id="1423807.FD16_GL002476"/>
<feature type="transmembrane region" description="Helical" evidence="1">
    <location>
        <begin position="44"/>
        <end position="69"/>
    </location>
</feature>
<dbReference type="GO" id="GO:1902201">
    <property type="term" value="P:negative regulation of bacterial-type flagellum-dependent cell motility"/>
    <property type="evidence" value="ECO:0007669"/>
    <property type="project" value="TreeGrafter"/>
</dbReference>
<dbReference type="InterPro" id="IPR000160">
    <property type="entry name" value="GGDEF_dom"/>
</dbReference>
<dbReference type="CDD" id="cd01949">
    <property type="entry name" value="GGDEF"/>
    <property type="match status" value="1"/>
</dbReference>
<proteinExistence type="predicted"/>
<comment type="caution">
    <text evidence="3">The sequence shown here is derived from an EMBL/GenBank/DDBJ whole genome shotgun (WGS) entry which is preliminary data.</text>
</comment>
<accession>A0A0R1WBF1</accession>
<dbReference type="PANTHER" id="PTHR45138">
    <property type="entry name" value="REGULATORY COMPONENTS OF SENSORY TRANSDUCTION SYSTEM"/>
    <property type="match status" value="1"/>
</dbReference>
<dbReference type="InterPro" id="IPR050469">
    <property type="entry name" value="Diguanylate_Cyclase"/>
</dbReference>
<dbReference type="PANTHER" id="PTHR45138:SF9">
    <property type="entry name" value="DIGUANYLATE CYCLASE DGCM-RELATED"/>
    <property type="match status" value="1"/>
</dbReference>
<dbReference type="Gene3D" id="3.30.70.270">
    <property type="match status" value="1"/>
</dbReference>
<dbReference type="PROSITE" id="PS50887">
    <property type="entry name" value="GGDEF"/>
    <property type="match status" value="1"/>
</dbReference>
<dbReference type="InterPro" id="IPR029787">
    <property type="entry name" value="Nucleotide_cyclase"/>
</dbReference>
<feature type="transmembrane region" description="Helical" evidence="1">
    <location>
        <begin position="81"/>
        <end position="98"/>
    </location>
</feature>
<evidence type="ECO:0000313" key="4">
    <source>
        <dbReference type="Proteomes" id="UP000051820"/>
    </source>
</evidence>
<organism evidence="3 4">
    <name type="scientific">Paucilactobacillus suebicus DSM 5007 = KCTC 3549</name>
    <dbReference type="NCBI Taxonomy" id="1423807"/>
    <lineage>
        <taxon>Bacteria</taxon>
        <taxon>Bacillati</taxon>
        <taxon>Bacillota</taxon>
        <taxon>Bacilli</taxon>
        <taxon>Lactobacillales</taxon>
        <taxon>Lactobacillaceae</taxon>
        <taxon>Paucilactobacillus</taxon>
    </lineage>
</organism>
<feature type="domain" description="GGDEF" evidence="2">
    <location>
        <begin position="172"/>
        <end position="308"/>
    </location>
</feature>
<dbReference type="EMBL" id="AZGF01000009">
    <property type="protein sequence ID" value="KRM12291.1"/>
    <property type="molecule type" value="Genomic_DNA"/>
</dbReference>
<evidence type="ECO:0000256" key="1">
    <source>
        <dbReference type="SAM" id="Phobius"/>
    </source>
</evidence>
<feature type="transmembrane region" description="Helical" evidence="1">
    <location>
        <begin position="9"/>
        <end position="32"/>
    </location>
</feature>
<sequence length="314" mass="35680">MESVYPQLFLLNITTGLLAVTLPLLNVGMILWEYLARVFCIVLWWLVNIPAISTSSLIAIVVLFVAMSLNWHLKDKLSFNFLPRLMFCIYTCIVFWLTSSETVVSVMIQAMLMYFIDCAIIGILLIKVGQGVMHARETAKVASFDTLTNARSYALYTHDVTELFKNCKNEDSEFTLVTLDVDHFKSINDTYGHLAGNEVLVGVATTLRDTLKPYDADKYLYRTGGEEFNIIFPNMNPKQVAPIIKQCWQDVRTKIFEYDKYKINVTISMGMSAMQPADAILDDTYKRADSYLYDSKNSGRDRITSEGQVIQANN</sequence>
<dbReference type="SUPFAM" id="SSF55073">
    <property type="entry name" value="Nucleotide cyclase"/>
    <property type="match status" value="1"/>
</dbReference>
<name>A0A0R1WBF1_9LACO</name>
<dbReference type="AlphaFoldDB" id="A0A0R1WBF1"/>
<dbReference type="GO" id="GO:0043709">
    <property type="term" value="P:cell adhesion involved in single-species biofilm formation"/>
    <property type="evidence" value="ECO:0007669"/>
    <property type="project" value="TreeGrafter"/>
</dbReference>
<dbReference type="PATRIC" id="fig|1423807.3.peg.2559"/>
<dbReference type="Proteomes" id="UP000051820">
    <property type="component" value="Unassembled WGS sequence"/>
</dbReference>
<keyword evidence="1" id="KW-1133">Transmembrane helix</keyword>
<keyword evidence="1" id="KW-0472">Membrane</keyword>